<evidence type="ECO:0000313" key="1">
    <source>
        <dbReference type="EMBL" id="SKB98341.1"/>
    </source>
</evidence>
<evidence type="ECO:0008006" key="3">
    <source>
        <dbReference type="Google" id="ProtNLM"/>
    </source>
</evidence>
<dbReference type="STRING" id="623280.SAMN05660226_04135"/>
<reference evidence="1 2" key="1">
    <citation type="submission" date="2017-02" db="EMBL/GenBank/DDBJ databases">
        <authorList>
            <person name="Peterson S.W."/>
        </authorList>
    </citation>
    <scope>NUCLEOTIDE SEQUENCE [LARGE SCALE GENOMIC DNA]</scope>
    <source>
        <strain evidence="1 2">DSM 22899</strain>
    </source>
</reference>
<dbReference type="Gene3D" id="3.40.50.2000">
    <property type="entry name" value="Glycogen Phosphorylase B"/>
    <property type="match status" value="1"/>
</dbReference>
<keyword evidence="2" id="KW-1185">Reference proteome</keyword>
<dbReference type="Proteomes" id="UP000190541">
    <property type="component" value="Unassembled WGS sequence"/>
</dbReference>
<proteinExistence type="predicted"/>
<evidence type="ECO:0000313" key="2">
    <source>
        <dbReference type="Proteomes" id="UP000190541"/>
    </source>
</evidence>
<name>A0A1T5FQD5_9SPHI</name>
<dbReference type="EMBL" id="FUYS01000020">
    <property type="protein sequence ID" value="SKB98341.1"/>
    <property type="molecule type" value="Genomic_DNA"/>
</dbReference>
<dbReference type="AlphaFoldDB" id="A0A1T5FQD5"/>
<accession>A0A1T5FQD5</accession>
<protein>
    <recommendedName>
        <fullName evidence="3">Glycosyl transferases group 1</fullName>
    </recommendedName>
</protein>
<organism evidence="1 2">
    <name type="scientific">Parapedobacter luteus</name>
    <dbReference type="NCBI Taxonomy" id="623280"/>
    <lineage>
        <taxon>Bacteria</taxon>
        <taxon>Pseudomonadati</taxon>
        <taxon>Bacteroidota</taxon>
        <taxon>Sphingobacteriia</taxon>
        <taxon>Sphingobacteriales</taxon>
        <taxon>Sphingobacteriaceae</taxon>
        <taxon>Parapedobacter</taxon>
    </lineage>
</organism>
<sequence length="195" mass="22441">MLNIDNKTFLCVIPGWTRHKHEVDRATAIFDMIDAKKKRLDFLNVQRAFPRYKRSDYRFYLQLLEEKLVAWVKKIHYHKSVISDEMMSVYFSAADIIIIPRIEVLNSGNVTLGAQFGKLVIGPGTGNIKEDLERLDQIVFGHNGISIAHKELNDAIRARLTAQFSEKLKRAIKETNSDNNILAVFNELFYTLKTG</sequence>
<gene>
    <name evidence="1" type="ORF">SAMN05660226_04135</name>
</gene>